<dbReference type="PANTHER" id="PTHR38030:SF2">
    <property type="entry name" value="PROTOPORPHYRINOGEN IX DEHYDROGENASE [QUINONE]"/>
    <property type="match status" value="1"/>
</dbReference>
<evidence type="ECO:0000313" key="3">
    <source>
        <dbReference type="Proteomes" id="UP000005753"/>
    </source>
</evidence>
<dbReference type="GO" id="GO:0070819">
    <property type="term" value="F:menaquinone-dependent protoporphyrinogen oxidase activity"/>
    <property type="evidence" value="ECO:0007669"/>
    <property type="project" value="TreeGrafter"/>
</dbReference>
<dbReference type="EMBL" id="CM001487">
    <property type="protein sequence ID" value="EIM57534.1"/>
    <property type="molecule type" value="Genomic_DNA"/>
</dbReference>
<reference evidence="2 3" key="2">
    <citation type="submission" date="2012-02" db="EMBL/GenBank/DDBJ databases">
        <title>Improved High-Quality Draft sequence of Eubacterium cellulosolvens 6.</title>
        <authorList>
            <consortium name="US DOE Joint Genome Institute"/>
            <person name="Lucas S."/>
            <person name="Han J."/>
            <person name="Lapidus A."/>
            <person name="Cheng J.-F."/>
            <person name="Goodwin L."/>
            <person name="Pitluck S."/>
            <person name="Peters L."/>
            <person name="Mikhailova N."/>
            <person name="Gu W."/>
            <person name="Detter J.C."/>
            <person name="Han C."/>
            <person name="Tapia R."/>
            <person name="Land M."/>
            <person name="Hauser L."/>
            <person name="Kyrpides N."/>
            <person name="Ivanova N."/>
            <person name="Pagani I."/>
            <person name="Johnson E."/>
            <person name="Mukhopadhyay B."/>
            <person name="Anderson I."/>
            <person name="Woyke T."/>
        </authorList>
    </citation>
    <scope>NUCLEOTIDE SEQUENCE [LARGE SCALE GENOMIC DNA]</scope>
    <source>
        <strain evidence="2 3">6</strain>
    </source>
</reference>
<proteinExistence type="predicted"/>
<dbReference type="AlphaFoldDB" id="I5AUR1"/>
<gene>
    <name evidence="2" type="ORF">EubceDRAFT1_1757</name>
</gene>
<dbReference type="OrthoDB" id="2146857at2"/>
<dbReference type="PROSITE" id="PS00201">
    <property type="entry name" value="FLAVODOXIN"/>
    <property type="match status" value="1"/>
</dbReference>
<feature type="domain" description="Flavodoxin" evidence="1">
    <location>
        <begin position="4"/>
        <end position="143"/>
    </location>
</feature>
<accession>I5AUR1</accession>
<dbReference type="InterPro" id="IPR001226">
    <property type="entry name" value="Flavodoxin_CS"/>
</dbReference>
<dbReference type="Proteomes" id="UP000005753">
    <property type="component" value="Chromosome"/>
</dbReference>
<dbReference type="STRING" id="633697.EubceDRAFT1_1757"/>
<dbReference type="GO" id="GO:0006783">
    <property type="term" value="P:heme biosynthetic process"/>
    <property type="evidence" value="ECO:0007669"/>
    <property type="project" value="TreeGrafter"/>
</dbReference>
<evidence type="ECO:0000259" key="1">
    <source>
        <dbReference type="Pfam" id="PF12724"/>
    </source>
</evidence>
<keyword evidence="3" id="KW-1185">Reference proteome</keyword>
<dbReference type="PANTHER" id="PTHR38030">
    <property type="entry name" value="PROTOPORPHYRINOGEN IX DEHYDROGENASE [MENAQUINONE]"/>
    <property type="match status" value="1"/>
</dbReference>
<dbReference type="HOGENOM" id="CLU_108839_1_0_9"/>
<name>I5AUR1_EUBC6</name>
<protein>
    <recommendedName>
        <fullName evidence="1">Flavodoxin domain-containing protein</fullName>
    </recommendedName>
</protein>
<reference evidence="2 3" key="1">
    <citation type="submission" date="2010-08" db="EMBL/GenBank/DDBJ databases">
        <authorList>
            <consortium name="US DOE Joint Genome Institute (JGI-PGF)"/>
            <person name="Lucas S."/>
            <person name="Copeland A."/>
            <person name="Lapidus A."/>
            <person name="Cheng J.-F."/>
            <person name="Bruce D."/>
            <person name="Goodwin L."/>
            <person name="Pitluck S."/>
            <person name="Land M.L."/>
            <person name="Hauser L."/>
            <person name="Chang Y.-J."/>
            <person name="Anderson I.J."/>
            <person name="Johnson E."/>
            <person name="Mulhopadhyay B."/>
            <person name="Kyrpides N."/>
            <person name="Woyke T.J."/>
        </authorList>
    </citation>
    <scope>NUCLEOTIDE SEQUENCE [LARGE SCALE GENOMIC DNA]</scope>
    <source>
        <strain evidence="2 3">6</strain>
    </source>
</reference>
<dbReference type="GO" id="GO:0009055">
    <property type="term" value="F:electron transfer activity"/>
    <property type="evidence" value="ECO:0007669"/>
    <property type="project" value="InterPro"/>
</dbReference>
<organism evidence="2 3">
    <name type="scientific">Eubacterium cellulosolvens (strain ATCC 43171 / JCM 9499 / 6)</name>
    <name type="common">Cillobacterium cellulosolvens</name>
    <dbReference type="NCBI Taxonomy" id="633697"/>
    <lineage>
        <taxon>Bacteria</taxon>
        <taxon>Bacillati</taxon>
        <taxon>Bacillota</taxon>
        <taxon>Clostridia</taxon>
        <taxon>Eubacteriales</taxon>
        <taxon>Eubacteriaceae</taxon>
        <taxon>Eubacterium</taxon>
    </lineage>
</organism>
<sequence>MKTLVIYTSQTGFTKKYAGWLADRMRADLFDVKEVQKKENSFFDTYEAIVYAGWFMAGKVVKANWFLDRAKDWKDKHLAVVAVGAGSVGDPHAEKALQELLSDEQRAYIKTFYCQGGINYEKMNLPSRLVMKAFANSLKKSKDEKQRELGETYGHSFDQTDVKYIQPIVEYLMA</sequence>
<dbReference type="SUPFAM" id="SSF52218">
    <property type="entry name" value="Flavoproteins"/>
    <property type="match status" value="1"/>
</dbReference>
<dbReference type="GO" id="GO:0010181">
    <property type="term" value="F:FMN binding"/>
    <property type="evidence" value="ECO:0007669"/>
    <property type="project" value="InterPro"/>
</dbReference>
<dbReference type="Pfam" id="PF12724">
    <property type="entry name" value="Flavodoxin_5"/>
    <property type="match status" value="1"/>
</dbReference>
<dbReference type="InterPro" id="IPR026816">
    <property type="entry name" value="Flavodoxin_dom"/>
</dbReference>
<dbReference type="InterPro" id="IPR029039">
    <property type="entry name" value="Flavoprotein-like_sf"/>
</dbReference>
<dbReference type="InterPro" id="IPR052200">
    <property type="entry name" value="Protoporphyrinogen_IX_DH"/>
</dbReference>
<dbReference type="Gene3D" id="3.40.50.360">
    <property type="match status" value="1"/>
</dbReference>
<evidence type="ECO:0000313" key="2">
    <source>
        <dbReference type="EMBL" id="EIM57534.1"/>
    </source>
</evidence>
<dbReference type="eggNOG" id="COG0716">
    <property type="taxonomic scope" value="Bacteria"/>
</dbReference>